<dbReference type="AlphaFoldDB" id="A0A397G9K4"/>
<dbReference type="InterPro" id="IPR057941">
    <property type="entry name" value="TPR_TNPO3_IPO13_2nd"/>
</dbReference>
<dbReference type="PANTHER" id="PTHR12363">
    <property type="entry name" value="TRANSPORTIN 3 AND IMPORTIN 13"/>
    <property type="match status" value="1"/>
</dbReference>
<dbReference type="InterPro" id="IPR058537">
    <property type="entry name" value="TPR_TNPO3_IPO13_4th"/>
</dbReference>
<organism evidence="2 3">
    <name type="scientific">Diversispora epigaea</name>
    <dbReference type="NCBI Taxonomy" id="1348612"/>
    <lineage>
        <taxon>Eukaryota</taxon>
        <taxon>Fungi</taxon>
        <taxon>Fungi incertae sedis</taxon>
        <taxon>Mucoromycota</taxon>
        <taxon>Glomeromycotina</taxon>
        <taxon>Glomeromycetes</taxon>
        <taxon>Diversisporales</taxon>
        <taxon>Diversisporaceae</taxon>
        <taxon>Diversispora</taxon>
    </lineage>
</organism>
<dbReference type="EMBL" id="PQFF01000565">
    <property type="protein sequence ID" value="RHZ44780.1"/>
    <property type="molecule type" value="Genomic_DNA"/>
</dbReference>
<dbReference type="InterPro" id="IPR013598">
    <property type="entry name" value="Exportin-1/Importin-b-like"/>
</dbReference>
<sequence>MSDTTEAFLTEVNALYTSRDKARREQADKWLQAFQKTPEAWAISNQMLRSPHSTPETARHFAARTFRQKITLDLHQLDSAARTSLRDSLLEILYQYHDGPRNIITQICLSLAALALQMPEWQNVLPQLTELYGKNPVTVKCLLEFLKILPEEITTNNRIPISDENYRVRSKELLTNNANEVLQMLLIFLQNLGNNPDYQIRGFECLESWLYSGYIAIGDLENNPFLVLSFDALQSNELFDVAVDVVCRIISETREIPDSMPVIEKIYPRLLPLRDSLKIAIEEDDEDQVRGYCRIFTQAGESYMELIVQHAEAFQSIVESIAECTAYHETEIVKITFYFWHRLADNLFESDHSRIKEKFKPIFSNLVDIMIKHLHYPKNLSTWSAEKRDEFREFRHVMGGVLKDCCIVAGSRECLSRPYNILTNLLMNTTNISTVEWQEIEAPLFSLRAMGSEIPDDEDIVLPQIMQLLQQLPDHPKLRYAATLVISRYSFWTRNHSQFIPYQLHFISSGFDDEEVSAASALALKYLCKDCSELLVEYLPQLHPFYLNVSKKLHGADLYEVTEAVTHVIAAVPTTELLKALQMFCFPIAQGLHELANKGASATEKDIKNACDQLEQFSIILRVIAERRENEETVDITTSQVHPCISIIQELWPVFDLLLLSFGADPHLSESLCKCFKYCAVFYPIAFRPLLPELMERLITAFDQTCLSCYVWAAGKCVREHSSGEGNEATLALLTFIERLSVTMFKLLADKKPDDIPDVVEDYFRTIIAFVESAPLTLSHSALFPSILGAGLTSLAVEQQDALHAVLMFFNKLFSFIVKERKSQIHSTSRNISHIPSSPTSMGFNSNLLNLETILRQHGSTLIDHMIRGLIYTFPRDFQQSYVDDILVSLAKVFPQDSQQWIMEVIQHLQDVNCTSDMKNSFIREYNLAAQNQDWLKLRRTTNDFVAIFRRRYLASRERREDL</sequence>
<dbReference type="SUPFAM" id="SSF48371">
    <property type="entry name" value="ARM repeat"/>
    <property type="match status" value="1"/>
</dbReference>
<gene>
    <name evidence="2" type="ORF">Glove_709g43</name>
</gene>
<dbReference type="InterPro" id="IPR057942">
    <property type="entry name" value="TPR_TNPO3_IPO13_3rd"/>
</dbReference>
<dbReference type="PANTHER" id="PTHR12363:SF53">
    <property type="entry name" value="MRNA TRANSPORT REGULATOR MTR10"/>
    <property type="match status" value="1"/>
</dbReference>
<accession>A0A397G9K4</accession>
<feature type="domain" description="Importin N-terminal" evidence="1">
    <location>
        <begin position="27"/>
        <end position="95"/>
    </location>
</feature>
<dbReference type="Pfam" id="PF03810">
    <property type="entry name" value="IBN_N"/>
    <property type="match status" value="1"/>
</dbReference>
<dbReference type="InterPro" id="IPR011989">
    <property type="entry name" value="ARM-like"/>
</dbReference>
<evidence type="ECO:0000259" key="1">
    <source>
        <dbReference type="PROSITE" id="PS50166"/>
    </source>
</evidence>
<dbReference type="Pfam" id="PF24138">
    <property type="entry name" value="TPR_TNPO3_IPO13_2nd"/>
    <property type="match status" value="1"/>
</dbReference>
<dbReference type="Pfam" id="PF08389">
    <property type="entry name" value="Xpo1"/>
    <property type="match status" value="1"/>
</dbReference>
<evidence type="ECO:0000313" key="2">
    <source>
        <dbReference type="EMBL" id="RHZ44780.1"/>
    </source>
</evidence>
<evidence type="ECO:0000313" key="3">
    <source>
        <dbReference type="Proteomes" id="UP000266861"/>
    </source>
</evidence>
<reference evidence="2 3" key="1">
    <citation type="submission" date="2018-08" db="EMBL/GenBank/DDBJ databases">
        <title>Genome and evolution of the arbuscular mycorrhizal fungus Diversispora epigaea (formerly Glomus versiforme) and its bacterial endosymbionts.</title>
        <authorList>
            <person name="Sun X."/>
            <person name="Fei Z."/>
            <person name="Harrison M."/>
        </authorList>
    </citation>
    <scope>NUCLEOTIDE SEQUENCE [LARGE SCALE GENOMIC DNA]</scope>
    <source>
        <strain evidence="2 3">IT104</strain>
    </source>
</reference>
<dbReference type="GO" id="GO:0005737">
    <property type="term" value="C:cytoplasm"/>
    <property type="evidence" value="ECO:0007669"/>
    <property type="project" value="TreeGrafter"/>
</dbReference>
<dbReference type="OrthoDB" id="435593at2759"/>
<dbReference type="SMART" id="SM00913">
    <property type="entry name" value="IBN_N"/>
    <property type="match status" value="1"/>
</dbReference>
<dbReference type="InterPro" id="IPR051345">
    <property type="entry name" value="Importin_beta-like_NTR"/>
</dbReference>
<proteinExistence type="predicted"/>
<comment type="caution">
    <text evidence="2">The sequence shown here is derived from an EMBL/GenBank/DDBJ whole genome shotgun (WGS) entry which is preliminary data.</text>
</comment>
<name>A0A397G9K4_9GLOM</name>
<dbReference type="Proteomes" id="UP000266861">
    <property type="component" value="Unassembled WGS sequence"/>
</dbReference>
<dbReference type="GO" id="GO:0031267">
    <property type="term" value="F:small GTPase binding"/>
    <property type="evidence" value="ECO:0007669"/>
    <property type="project" value="InterPro"/>
</dbReference>
<protein>
    <recommendedName>
        <fullName evidence="1">Importin N-terminal domain-containing protein</fullName>
    </recommendedName>
</protein>
<dbReference type="STRING" id="1348612.A0A397G9K4"/>
<dbReference type="InterPro" id="IPR016024">
    <property type="entry name" value="ARM-type_fold"/>
</dbReference>
<keyword evidence="3" id="KW-1185">Reference proteome</keyword>
<dbReference type="InterPro" id="IPR001494">
    <property type="entry name" value="Importin-beta_N"/>
</dbReference>
<dbReference type="Pfam" id="PF24139">
    <property type="entry name" value="TPR_TNPO3_IPO13_4th"/>
    <property type="match status" value="1"/>
</dbReference>
<dbReference type="Gene3D" id="1.25.10.10">
    <property type="entry name" value="Leucine-rich Repeat Variant"/>
    <property type="match status" value="1"/>
</dbReference>
<dbReference type="GO" id="GO:0006606">
    <property type="term" value="P:protein import into nucleus"/>
    <property type="evidence" value="ECO:0007669"/>
    <property type="project" value="TreeGrafter"/>
</dbReference>
<dbReference type="PROSITE" id="PS50166">
    <property type="entry name" value="IMPORTIN_B_NT"/>
    <property type="match status" value="1"/>
</dbReference>
<dbReference type="Pfam" id="PF24140">
    <property type="entry name" value="TPR_TNPO3_IPO13_3rd"/>
    <property type="match status" value="1"/>
</dbReference>